<comment type="caution">
    <text evidence="2">The sequence shown here is derived from an EMBL/GenBank/DDBJ whole genome shotgun (WGS) entry which is preliminary data.</text>
</comment>
<dbReference type="InterPro" id="IPR002509">
    <property type="entry name" value="NODB_dom"/>
</dbReference>
<protein>
    <submittedName>
        <fullName evidence="2">Polysaccharide deacetylase family protein</fullName>
    </submittedName>
</protein>
<dbReference type="GO" id="GO:0005975">
    <property type="term" value="P:carbohydrate metabolic process"/>
    <property type="evidence" value="ECO:0007669"/>
    <property type="project" value="InterPro"/>
</dbReference>
<accession>A0A4R4ECD3</accession>
<feature type="domain" description="NodB homology" evidence="1">
    <location>
        <begin position="76"/>
        <end position="259"/>
    </location>
</feature>
<dbReference type="Pfam" id="PF01522">
    <property type="entry name" value="Polysacc_deac_1"/>
    <property type="match status" value="1"/>
</dbReference>
<reference evidence="2 3" key="1">
    <citation type="submission" date="2019-03" db="EMBL/GenBank/DDBJ databases">
        <authorList>
            <person name="Kim M.K.M."/>
        </authorList>
    </citation>
    <scope>NUCLEOTIDE SEQUENCE [LARGE SCALE GENOMIC DNA]</scope>
    <source>
        <strain evidence="2 3">18JY21-1</strain>
    </source>
</reference>
<dbReference type="PANTHER" id="PTHR10587">
    <property type="entry name" value="GLYCOSYL TRANSFERASE-RELATED"/>
    <property type="match status" value="1"/>
</dbReference>
<organism evidence="2 3">
    <name type="scientific">Paenibacillus albiflavus</name>
    <dbReference type="NCBI Taxonomy" id="2545760"/>
    <lineage>
        <taxon>Bacteria</taxon>
        <taxon>Bacillati</taxon>
        <taxon>Bacillota</taxon>
        <taxon>Bacilli</taxon>
        <taxon>Bacillales</taxon>
        <taxon>Paenibacillaceae</taxon>
        <taxon>Paenibacillus</taxon>
    </lineage>
</organism>
<dbReference type="PROSITE" id="PS51677">
    <property type="entry name" value="NODB"/>
    <property type="match status" value="1"/>
</dbReference>
<evidence type="ECO:0000313" key="2">
    <source>
        <dbReference type="EMBL" id="TCZ75598.1"/>
    </source>
</evidence>
<dbReference type="GO" id="GO:0016810">
    <property type="term" value="F:hydrolase activity, acting on carbon-nitrogen (but not peptide) bonds"/>
    <property type="evidence" value="ECO:0007669"/>
    <property type="project" value="InterPro"/>
</dbReference>
<gene>
    <name evidence="2" type="ORF">E0485_17050</name>
</gene>
<dbReference type="InterPro" id="IPR011330">
    <property type="entry name" value="Glyco_hydro/deAcase_b/a-brl"/>
</dbReference>
<sequence>MIRHMGKCGGDYMKLKSVLIGCTLVLVVFFMSGFSTKAEAQNVIGKQPQIKQVAATTVKVAQVSSKPSVPVAEQVKKVALTFDDGPDRKYTKKVLEILKDKGVHATFFVVGKQVKLYPDMLKEIAEEGHAIGNHSWDHKDFTKITNEQMKQQIAKTDQVIKDAIGTSTTWFRAPYGAKNKQVKDTITKSGNQEIGWTVDTRDWAGTSSKQMLANVKKNLKPNGIILMHSFGGKGGKLDNTIEFLPQLIDYLQKENYTIVTIPELYAKE</sequence>
<dbReference type="OrthoDB" id="2649545at2"/>
<dbReference type="SUPFAM" id="SSF88713">
    <property type="entry name" value="Glycoside hydrolase/deacetylase"/>
    <property type="match status" value="1"/>
</dbReference>
<evidence type="ECO:0000259" key="1">
    <source>
        <dbReference type="PROSITE" id="PS51677"/>
    </source>
</evidence>
<evidence type="ECO:0000313" key="3">
    <source>
        <dbReference type="Proteomes" id="UP000295418"/>
    </source>
</evidence>
<dbReference type="AlphaFoldDB" id="A0A4R4ECD3"/>
<name>A0A4R4ECD3_9BACL</name>
<keyword evidence="3" id="KW-1185">Reference proteome</keyword>
<dbReference type="InterPro" id="IPR050248">
    <property type="entry name" value="Polysacc_deacetylase_ArnD"/>
</dbReference>
<dbReference type="Proteomes" id="UP000295418">
    <property type="component" value="Unassembled WGS sequence"/>
</dbReference>
<dbReference type="EMBL" id="SKFG01000018">
    <property type="protein sequence ID" value="TCZ75598.1"/>
    <property type="molecule type" value="Genomic_DNA"/>
</dbReference>
<dbReference type="Gene3D" id="3.20.20.370">
    <property type="entry name" value="Glycoside hydrolase/deacetylase"/>
    <property type="match status" value="1"/>
</dbReference>
<dbReference type="CDD" id="cd10917">
    <property type="entry name" value="CE4_NodB_like_6s_7s"/>
    <property type="match status" value="1"/>
</dbReference>
<proteinExistence type="predicted"/>